<accession>A0ACA9QEQ7</accession>
<proteinExistence type="predicted"/>
<sequence>MDTNGISPLEINEYFDKVYAFIDYENTVPQQHFKFVRNWILNDQSINELKKNHLKSALDERESKWNVSQQEGIEYICNNCQCPIHANQYCEFCVRNFLKKGFNVWTSGNNDINKIIQDAQLNATSPDSIIEWVPYANLKEIKYKTRGGCALIFSAKWNNGSYIKWNSEKKMLERFGEQEVILKRLNSSNTMRKKWLEEVISHFHLNKFVECLVSCYGLTRDPFTHEFILVLDNLTCNLRQFLQSNHLTTWIRRINITLDI</sequence>
<organism evidence="1 2">
    <name type="scientific">Cetraspora pellucida</name>
    <dbReference type="NCBI Taxonomy" id="1433469"/>
    <lineage>
        <taxon>Eukaryota</taxon>
        <taxon>Fungi</taxon>
        <taxon>Fungi incertae sedis</taxon>
        <taxon>Mucoromycota</taxon>
        <taxon>Glomeromycotina</taxon>
        <taxon>Glomeromycetes</taxon>
        <taxon>Diversisporales</taxon>
        <taxon>Gigasporaceae</taxon>
        <taxon>Cetraspora</taxon>
    </lineage>
</organism>
<dbReference type="EMBL" id="CAJVPW010041412">
    <property type="protein sequence ID" value="CAG8748176.1"/>
    <property type="molecule type" value="Genomic_DNA"/>
</dbReference>
<evidence type="ECO:0000313" key="2">
    <source>
        <dbReference type="Proteomes" id="UP000789366"/>
    </source>
</evidence>
<comment type="caution">
    <text evidence="1">The sequence shown here is derived from an EMBL/GenBank/DDBJ whole genome shotgun (WGS) entry which is preliminary data.</text>
</comment>
<protein>
    <submittedName>
        <fullName evidence="1">6536_t:CDS:1</fullName>
    </submittedName>
</protein>
<evidence type="ECO:0000313" key="1">
    <source>
        <dbReference type="EMBL" id="CAG8748176.1"/>
    </source>
</evidence>
<gene>
    <name evidence="1" type="ORF">SPELUC_LOCUS14286</name>
</gene>
<dbReference type="Proteomes" id="UP000789366">
    <property type="component" value="Unassembled WGS sequence"/>
</dbReference>
<keyword evidence="2" id="KW-1185">Reference proteome</keyword>
<name>A0ACA9QEQ7_9GLOM</name>
<reference evidence="1" key="1">
    <citation type="submission" date="2021-06" db="EMBL/GenBank/DDBJ databases">
        <authorList>
            <person name="Kallberg Y."/>
            <person name="Tangrot J."/>
            <person name="Rosling A."/>
        </authorList>
    </citation>
    <scope>NUCLEOTIDE SEQUENCE</scope>
    <source>
        <strain evidence="1">28 12/20/2015</strain>
    </source>
</reference>
<feature type="non-terminal residue" evidence="1">
    <location>
        <position position="260"/>
    </location>
</feature>